<comment type="caution">
    <text evidence="6">The sequence shown here is derived from an EMBL/GenBank/DDBJ whole genome shotgun (WGS) entry which is preliminary data.</text>
</comment>
<dbReference type="Pfam" id="PF07690">
    <property type="entry name" value="MFS_1"/>
    <property type="match status" value="1"/>
</dbReference>
<dbReference type="InterPro" id="IPR011701">
    <property type="entry name" value="MFS"/>
</dbReference>
<dbReference type="InterPro" id="IPR020846">
    <property type="entry name" value="MFS_dom"/>
</dbReference>
<feature type="transmembrane region" description="Helical" evidence="4">
    <location>
        <begin position="164"/>
        <end position="187"/>
    </location>
</feature>
<evidence type="ECO:0000256" key="1">
    <source>
        <dbReference type="ARBA" id="ARBA00022692"/>
    </source>
</evidence>
<dbReference type="PROSITE" id="PS50850">
    <property type="entry name" value="MFS"/>
    <property type="match status" value="1"/>
</dbReference>
<dbReference type="Gene3D" id="1.20.1250.20">
    <property type="entry name" value="MFS general substrate transporter like domains"/>
    <property type="match status" value="1"/>
</dbReference>
<dbReference type="PANTHER" id="PTHR23531:SF1">
    <property type="entry name" value="QUINOLENE RESISTANCE PROTEIN NORA"/>
    <property type="match status" value="1"/>
</dbReference>
<evidence type="ECO:0000259" key="5">
    <source>
        <dbReference type="PROSITE" id="PS50850"/>
    </source>
</evidence>
<dbReference type="GO" id="GO:0022857">
    <property type="term" value="F:transmembrane transporter activity"/>
    <property type="evidence" value="ECO:0007669"/>
    <property type="project" value="InterPro"/>
</dbReference>
<evidence type="ECO:0000313" key="6">
    <source>
        <dbReference type="EMBL" id="KKU22303.1"/>
    </source>
</evidence>
<dbReference type="Proteomes" id="UP000034107">
    <property type="component" value="Unassembled WGS sequence"/>
</dbReference>
<feature type="transmembrane region" description="Helical" evidence="4">
    <location>
        <begin position="41"/>
        <end position="65"/>
    </location>
</feature>
<feature type="transmembrane region" description="Helical" evidence="4">
    <location>
        <begin position="77"/>
        <end position="97"/>
    </location>
</feature>
<sequence>MLDKINRVVKYMVLSDLLLFVGWGFISPIFSIFILEKIEGATLVTVGIASAVYWVARAVVQPFVAKILDKRKGEKDDYFTLIGSLICAGLAALGIALVKTDTVLYAVQVFHGAAFGVYSVAWPAIFTRHMDKKGVAFDWSLDSGGIGLSVAVASIVGAKLAEALGFEIVFVLAGIGSITSALVLLAIPRLILPRTVGDRSGVHEARVRHKHKSRNAIGA</sequence>
<dbReference type="EMBL" id="LCLS01000004">
    <property type="protein sequence ID" value="KKU22303.1"/>
    <property type="molecule type" value="Genomic_DNA"/>
</dbReference>
<feature type="domain" description="Major facilitator superfamily (MFS) profile" evidence="5">
    <location>
        <begin position="8"/>
        <end position="219"/>
    </location>
</feature>
<accession>A0A0G1QWX2</accession>
<reference evidence="6 7" key="1">
    <citation type="journal article" date="2015" name="Nature">
        <title>rRNA introns, odd ribosomes, and small enigmatic genomes across a large radiation of phyla.</title>
        <authorList>
            <person name="Brown C.T."/>
            <person name="Hug L.A."/>
            <person name="Thomas B.C."/>
            <person name="Sharon I."/>
            <person name="Castelle C.J."/>
            <person name="Singh A."/>
            <person name="Wilkins M.J."/>
            <person name="Williams K.H."/>
            <person name="Banfield J.F."/>
        </authorList>
    </citation>
    <scope>NUCLEOTIDE SEQUENCE [LARGE SCALE GENOMIC DNA]</scope>
</reference>
<evidence type="ECO:0000256" key="3">
    <source>
        <dbReference type="ARBA" id="ARBA00023136"/>
    </source>
</evidence>
<dbReference type="InterPro" id="IPR052714">
    <property type="entry name" value="MFS_Exporter"/>
</dbReference>
<keyword evidence="1 4" id="KW-0812">Transmembrane</keyword>
<keyword evidence="2 4" id="KW-1133">Transmembrane helix</keyword>
<evidence type="ECO:0000256" key="4">
    <source>
        <dbReference type="SAM" id="Phobius"/>
    </source>
</evidence>
<feature type="transmembrane region" description="Helical" evidence="4">
    <location>
        <begin position="139"/>
        <end position="158"/>
    </location>
</feature>
<protein>
    <recommendedName>
        <fullName evidence="5">Major facilitator superfamily (MFS) profile domain-containing protein</fullName>
    </recommendedName>
</protein>
<gene>
    <name evidence="6" type="ORF">UX31_C0004G0032</name>
</gene>
<name>A0A0G1QWX2_9BACT</name>
<organism evidence="6 7">
    <name type="scientific">Candidatus Nomurabacteria bacterium GW2011_GWA1_46_11</name>
    <dbReference type="NCBI Taxonomy" id="1618732"/>
    <lineage>
        <taxon>Bacteria</taxon>
        <taxon>Candidatus Nomuraibacteriota</taxon>
    </lineage>
</organism>
<feature type="transmembrane region" description="Helical" evidence="4">
    <location>
        <begin position="12"/>
        <end position="35"/>
    </location>
</feature>
<feature type="transmembrane region" description="Helical" evidence="4">
    <location>
        <begin position="103"/>
        <end position="127"/>
    </location>
</feature>
<dbReference type="AlphaFoldDB" id="A0A0G1QWX2"/>
<dbReference type="PANTHER" id="PTHR23531">
    <property type="entry name" value="QUINOLENE RESISTANCE PROTEIN NORA"/>
    <property type="match status" value="1"/>
</dbReference>
<evidence type="ECO:0000256" key="2">
    <source>
        <dbReference type="ARBA" id="ARBA00022989"/>
    </source>
</evidence>
<dbReference type="InterPro" id="IPR036259">
    <property type="entry name" value="MFS_trans_sf"/>
</dbReference>
<dbReference type="SUPFAM" id="SSF103473">
    <property type="entry name" value="MFS general substrate transporter"/>
    <property type="match status" value="1"/>
</dbReference>
<keyword evidence="3 4" id="KW-0472">Membrane</keyword>
<proteinExistence type="predicted"/>
<evidence type="ECO:0000313" key="7">
    <source>
        <dbReference type="Proteomes" id="UP000034107"/>
    </source>
</evidence>